<proteinExistence type="predicted"/>
<reference evidence="1 2" key="1">
    <citation type="submission" date="2007-10" db="EMBL/GenBank/DDBJ databases">
        <title>Complete sequence of Shewanella pealeana ATCC 700345.</title>
        <authorList>
            <consortium name="US DOE Joint Genome Institute"/>
            <person name="Copeland A."/>
            <person name="Lucas S."/>
            <person name="Lapidus A."/>
            <person name="Barry K."/>
            <person name="Glavina del Rio T."/>
            <person name="Dalin E."/>
            <person name="Tice H."/>
            <person name="Pitluck S."/>
            <person name="Chertkov O."/>
            <person name="Brettin T."/>
            <person name="Bruce D."/>
            <person name="Detter J.C."/>
            <person name="Han C."/>
            <person name="Schmutz J."/>
            <person name="Larimer F."/>
            <person name="Land M."/>
            <person name="Hauser L."/>
            <person name="Kyrpides N."/>
            <person name="Kim E."/>
            <person name="Zhao J.-S.Z."/>
            <person name="Manno D."/>
            <person name="Hawari J."/>
            <person name="Richardson P."/>
        </authorList>
    </citation>
    <scope>NUCLEOTIDE SEQUENCE [LARGE SCALE GENOMIC DNA]</scope>
    <source>
        <strain evidence="2">ATCC 700345 / ANG-SQ1</strain>
    </source>
</reference>
<dbReference type="eggNOG" id="ENOG50341V4">
    <property type="taxonomic scope" value="Bacteria"/>
</dbReference>
<name>A8H1Z3_SHEPA</name>
<gene>
    <name evidence="1" type="ordered locus">Spea_1253</name>
</gene>
<keyword evidence="2" id="KW-1185">Reference proteome</keyword>
<dbReference type="AlphaFoldDB" id="A8H1Z3"/>
<sequence>MCYLYRLLILVAWMWLSMKLLRSMTGASPEARMILLLWIAMRRELYVALPSEYAKYLGVSKRSLMKAIDYLLSEGYIEEVPGLSRRKGRRGGSGYDISYTSLQWFEESRAEIFLKDYFDSALYLNMNGNSQKLTLESQVLLLVLIFLSDHFSRIYNVDYEYVSQLTGLKVKVIKDNLSTLVKPLVVGFNPNGRFSVVEPIYKLIKPPCFNRRFNFEPSLLGCNYESSYFNFKLVVKNLSAIYDCLTKERVGTVSLERHREYAFRKIMNINDRYLHSDFVGFFHCCSKIGSFIYNDEKLMEHITICHNICIERHALLELTDEQFTRNIVSFLKSIFPYDGRDDFKLDMLNKEVSIYDVHKNKVGFLKQYKDVNSLSNMGLFYHLWAESILPFIKSLSSQLRVLSESKSLKVEAIRCLPKSKAIITQKLVVESDVTVVENVIEEKGFMQHLAVNGVVEFFCGNTGSTKGKYCVFGRDVYENNSRVIIGEQEYEIAIKYN</sequence>
<evidence type="ECO:0000313" key="1">
    <source>
        <dbReference type="EMBL" id="ABV86580.1"/>
    </source>
</evidence>
<dbReference type="KEGG" id="spl:Spea_1253"/>
<protein>
    <submittedName>
        <fullName evidence="1">Uncharacterized protein</fullName>
    </submittedName>
</protein>
<evidence type="ECO:0000313" key="2">
    <source>
        <dbReference type="Proteomes" id="UP000002608"/>
    </source>
</evidence>
<dbReference type="EMBL" id="CP000851">
    <property type="protein sequence ID" value="ABV86580.1"/>
    <property type="molecule type" value="Genomic_DNA"/>
</dbReference>
<organism evidence="1 2">
    <name type="scientific">Shewanella pealeana (strain ATCC 700345 / ANG-SQ1)</name>
    <dbReference type="NCBI Taxonomy" id="398579"/>
    <lineage>
        <taxon>Bacteria</taxon>
        <taxon>Pseudomonadati</taxon>
        <taxon>Pseudomonadota</taxon>
        <taxon>Gammaproteobacteria</taxon>
        <taxon>Alteromonadales</taxon>
        <taxon>Shewanellaceae</taxon>
        <taxon>Shewanella</taxon>
    </lineage>
</organism>
<dbReference type="STRING" id="398579.Spea_1253"/>
<dbReference type="HOGENOM" id="CLU_548455_0_0_6"/>
<accession>A8H1Z3</accession>
<dbReference type="Proteomes" id="UP000002608">
    <property type="component" value="Chromosome"/>
</dbReference>